<keyword evidence="8" id="KW-1185">Reference proteome</keyword>
<dbReference type="Gene3D" id="3.10.20.310">
    <property type="entry name" value="membrane protein fhac"/>
    <property type="match status" value="1"/>
</dbReference>
<dbReference type="InterPro" id="IPR034746">
    <property type="entry name" value="POTRA"/>
</dbReference>
<feature type="domain" description="POTRA" evidence="6">
    <location>
        <begin position="12"/>
        <end position="92"/>
    </location>
</feature>
<dbReference type="Pfam" id="PF01103">
    <property type="entry name" value="Omp85"/>
    <property type="match status" value="1"/>
</dbReference>
<dbReference type="GO" id="GO:0005741">
    <property type="term" value="C:mitochondrial outer membrane"/>
    <property type="evidence" value="ECO:0007669"/>
    <property type="project" value="UniProtKB-SubCell"/>
</dbReference>
<dbReference type="Proteomes" id="UP000663879">
    <property type="component" value="Unassembled WGS sequence"/>
</dbReference>
<dbReference type="OrthoDB" id="1724197at2759"/>
<keyword evidence="5" id="KW-0472">Membrane</keyword>
<evidence type="ECO:0000256" key="5">
    <source>
        <dbReference type="ARBA" id="ARBA00023136"/>
    </source>
</evidence>
<dbReference type="EMBL" id="CAJNOC010007050">
    <property type="protein sequence ID" value="CAF1091084.1"/>
    <property type="molecule type" value="Genomic_DNA"/>
</dbReference>
<reference evidence="7" key="1">
    <citation type="submission" date="2021-02" db="EMBL/GenBank/DDBJ databases">
        <authorList>
            <person name="Nowell W R."/>
        </authorList>
    </citation>
    <scope>NUCLEOTIDE SEQUENCE</scope>
    <source>
        <strain evidence="7">Ploen Becks lab</strain>
    </source>
</reference>
<sequence>MSTTINFKRVKSYVKSIDITGIERTDDDYLKKHIGTELFKSTNFEELLEKSADIRSRLLKLGCFKTVDIIVDADQSEKSIKSYKVLIEVEEQGAIGGGIHTSIGNNEGSVSSSLHMPNIFGKGERLSAEYTYGTRNHTDYRMTYTTPIDQNPDKHFSVSGFRSSNDLSWSKYKQNDSGVTVDIMTPFEILFKNKYEIKGTHIVTFEGTWRHLLSYMDSAFEVREQNGHSLKSSIKYTNLIDRRDHLALPTKGGFLKTSAEIAGLGGDVKFFRYNSDYQYTKTILKYFTTQLTFSNGFITPLKSGEKISIIDKFFLGGPLSLRGFTNRGAGPQSEECSLGNDAYWIAGAHLYTPLPFLHKNTKLNWLKTHSFVNIGNILSLNQIKQVINDQNVNNLINNTRLSVGTGLVIGFGNIARLELNYVWPLWKLNSDKVLNGMQFGVGINFN</sequence>
<dbReference type="InterPro" id="IPR000184">
    <property type="entry name" value="Bac_surfAg_D15"/>
</dbReference>
<dbReference type="Gene3D" id="2.40.160.50">
    <property type="entry name" value="membrane protein fhac: a member of the omp85/tpsb transporter family"/>
    <property type="match status" value="1"/>
</dbReference>
<proteinExistence type="inferred from homology"/>
<evidence type="ECO:0000313" key="7">
    <source>
        <dbReference type="EMBL" id="CAF1091084.1"/>
    </source>
</evidence>
<evidence type="ECO:0000256" key="2">
    <source>
        <dbReference type="ARBA" id="ARBA00010913"/>
    </source>
</evidence>
<dbReference type="AlphaFoldDB" id="A0A814NEX1"/>
<dbReference type="Pfam" id="PF07244">
    <property type="entry name" value="POTRA"/>
    <property type="match status" value="1"/>
</dbReference>
<evidence type="ECO:0000256" key="3">
    <source>
        <dbReference type="ARBA" id="ARBA00022452"/>
    </source>
</evidence>
<organism evidence="7 8">
    <name type="scientific">Brachionus calyciflorus</name>
    <dbReference type="NCBI Taxonomy" id="104777"/>
    <lineage>
        <taxon>Eukaryota</taxon>
        <taxon>Metazoa</taxon>
        <taxon>Spiralia</taxon>
        <taxon>Gnathifera</taxon>
        <taxon>Rotifera</taxon>
        <taxon>Eurotatoria</taxon>
        <taxon>Monogononta</taxon>
        <taxon>Pseudotrocha</taxon>
        <taxon>Ploima</taxon>
        <taxon>Brachionidae</taxon>
        <taxon>Brachionus</taxon>
    </lineage>
</organism>
<comment type="similarity">
    <text evidence="2">Belongs to the SAM50/omp85 family.</text>
</comment>
<evidence type="ECO:0000313" key="8">
    <source>
        <dbReference type="Proteomes" id="UP000663879"/>
    </source>
</evidence>
<dbReference type="GO" id="GO:0045040">
    <property type="term" value="P:protein insertion into mitochondrial outer membrane"/>
    <property type="evidence" value="ECO:0007669"/>
    <property type="project" value="TreeGrafter"/>
</dbReference>
<accession>A0A814NEX1</accession>
<gene>
    <name evidence="7" type="ORF">OXX778_LOCUS20673</name>
</gene>
<name>A0A814NEX1_9BILA</name>
<dbReference type="PANTHER" id="PTHR12815">
    <property type="entry name" value="SORTING AND ASSEMBLY MACHINERY SAMM50 PROTEIN FAMILY MEMBER"/>
    <property type="match status" value="1"/>
</dbReference>
<keyword evidence="3" id="KW-1134">Transmembrane beta strand</keyword>
<protein>
    <recommendedName>
        <fullName evidence="6">POTRA domain-containing protein</fullName>
    </recommendedName>
</protein>
<dbReference type="InterPro" id="IPR039910">
    <property type="entry name" value="D15-like"/>
</dbReference>
<evidence type="ECO:0000259" key="6">
    <source>
        <dbReference type="PROSITE" id="PS51779"/>
    </source>
</evidence>
<dbReference type="PROSITE" id="PS51779">
    <property type="entry name" value="POTRA"/>
    <property type="match status" value="1"/>
</dbReference>
<evidence type="ECO:0000256" key="4">
    <source>
        <dbReference type="ARBA" id="ARBA00022692"/>
    </source>
</evidence>
<dbReference type="PANTHER" id="PTHR12815:SF18">
    <property type="entry name" value="SORTING AND ASSEMBLY MACHINERY COMPONENT 50 HOMOLOG"/>
    <property type="match status" value="1"/>
</dbReference>
<evidence type="ECO:0000256" key="1">
    <source>
        <dbReference type="ARBA" id="ARBA00004374"/>
    </source>
</evidence>
<dbReference type="GO" id="GO:0033108">
    <property type="term" value="P:mitochondrial respiratory chain complex assembly"/>
    <property type="evidence" value="ECO:0007669"/>
    <property type="project" value="TreeGrafter"/>
</dbReference>
<keyword evidence="4" id="KW-0812">Transmembrane</keyword>
<comment type="subcellular location">
    <subcellularLocation>
        <location evidence="1">Mitochondrion outer membrane</location>
        <topology evidence="1">Multi-pass membrane protein</topology>
    </subcellularLocation>
</comment>
<dbReference type="InterPro" id="IPR010827">
    <property type="entry name" value="BamA/TamA_POTRA"/>
</dbReference>
<comment type="caution">
    <text evidence="7">The sequence shown here is derived from an EMBL/GenBank/DDBJ whole genome shotgun (WGS) entry which is preliminary data.</text>
</comment>